<dbReference type="Proteomes" id="UP000364291">
    <property type="component" value="Unassembled WGS sequence"/>
</dbReference>
<dbReference type="AlphaFoldDB" id="A0A5E5P3B5"/>
<protein>
    <submittedName>
        <fullName evidence="1">Bacteriophage protein</fullName>
    </submittedName>
</protein>
<evidence type="ECO:0000313" key="1">
    <source>
        <dbReference type="EMBL" id="VVG70673.1"/>
    </source>
</evidence>
<dbReference type="RefSeq" id="WP_143811753.1">
    <property type="nucleotide sequence ID" value="NZ_CABPSX010000002.1"/>
</dbReference>
<sequence length="187" mass="20961">MPWTPEDSARLTDLWDSTLPIKCIAEHFPGRTTNAVRKHGRYGLGLPDRNGKRGRATSIAWGAIQRELRKVPMADSKYLAMVTGYSRRQILLLLSEHHEAGDLHVAGWVRYAPAGAWAARYALGSGVDVQKPEPLTRKEIDRRRTLRLSKDAEYQAARCARARVRYAIKTGSLVRRDPLIAALYGTA</sequence>
<proteinExistence type="predicted"/>
<organism evidence="1 2">
    <name type="scientific">Pandoraea apista</name>
    <dbReference type="NCBI Taxonomy" id="93218"/>
    <lineage>
        <taxon>Bacteria</taxon>
        <taxon>Pseudomonadati</taxon>
        <taxon>Pseudomonadota</taxon>
        <taxon>Betaproteobacteria</taxon>
        <taxon>Burkholderiales</taxon>
        <taxon>Burkholderiaceae</taxon>
        <taxon>Pandoraea</taxon>
    </lineage>
</organism>
<gene>
    <name evidence="1" type="ORF">PAP18089_01637</name>
</gene>
<dbReference type="EMBL" id="CABPSX010000002">
    <property type="protein sequence ID" value="VVG70673.1"/>
    <property type="molecule type" value="Genomic_DNA"/>
</dbReference>
<dbReference type="InterPro" id="IPR001005">
    <property type="entry name" value="SANT/Myb"/>
</dbReference>
<name>A0A5E5P3B5_9BURK</name>
<reference evidence="1 2" key="1">
    <citation type="submission" date="2019-08" db="EMBL/GenBank/DDBJ databases">
        <authorList>
            <person name="Peeters C."/>
        </authorList>
    </citation>
    <scope>NUCLEOTIDE SEQUENCE [LARGE SCALE GENOMIC DNA]</scope>
    <source>
        <strain evidence="1 2">LMG 18089</strain>
    </source>
</reference>
<evidence type="ECO:0000313" key="2">
    <source>
        <dbReference type="Proteomes" id="UP000364291"/>
    </source>
</evidence>
<dbReference type="CDD" id="cd00167">
    <property type="entry name" value="SANT"/>
    <property type="match status" value="1"/>
</dbReference>
<accession>A0A5E5P3B5</accession>
<dbReference type="OrthoDB" id="9135695at2"/>